<feature type="domain" description="Zn(2)-C6 fungal-type" evidence="5">
    <location>
        <begin position="19"/>
        <end position="48"/>
    </location>
</feature>
<proteinExistence type="predicted"/>
<evidence type="ECO:0000259" key="5">
    <source>
        <dbReference type="PROSITE" id="PS50048"/>
    </source>
</evidence>
<dbReference type="Proteomes" id="UP000814176">
    <property type="component" value="Unassembled WGS sequence"/>
</dbReference>
<name>A0ABQ8KR07_9APHY</name>
<evidence type="ECO:0000256" key="1">
    <source>
        <dbReference type="ARBA" id="ARBA00004123"/>
    </source>
</evidence>
<comment type="caution">
    <text evidence="6">The sequence shown here is derived from an EMBL/GenBank/DDBJ whole genome shotgun (WGS) entry which is preliminary data.</text>
</comment>
<dbReference type="Pfam" id="PF04082">
    <property type="entry name" value="Fungal_trans"/>
    <property type="match status" value="1"/>
</dbReference>
<comment type="subcellular location">
    <subcellularLocation>
        <location evidence="1">Nucleus</location>
    </subcellularLocation>
</comment>
<dbReference type="Gene3D" id="4.10.240.10">
    <property type="entry name" value="Zn(2)-C6 fungal-type DNA-binding domain"/>
    <property type="match status" value="1"/>
</dbReference>
<sequence length="837" mass="92705">MSSSSSLVNRSKRRHAPLSCAECRRLKLRCSRVFPCASCVKKGCAAICPDGHLTTGKGNRFVLANTEALHDKITLLSSRVRQLEDALEEAHAKASLEPHHLLTDELRQIKRPLERESQEEMPQAADTEAAEVIDAVGSLSITDSGHTKFYGMAANAWYLLQNEEGDEDPIENTQSIIPTTLPWLSYTFPLGDSIKVPDVRTNLLALLPDINEARRLASLYFKHAAWMYTPIPEPEFHGAVLSRLYDYENTGLADQDPDYSHKMSVLFMVFAMGSLLDLDKSPSTVTGDAARYYQLGRAALSLDSILEHQTIPAIQALILMCHFMFLSNIDGPRWVVMGLATKLALTLGLHRDGNKWNLDPDEAFRRRSLFYELVTYDSWQSITFGRPPSLSMAFIDCQLPQGAMTKTDGGEPEMSFAAWKHRFAAQCQSIVNEQVFGARMPSHRQLMELDKKIREFYLPPSLRVRGFGGMKVEPPTPPTYQQDLQSYCAFSIREITIFYMHRGFFASALQELPDDPLGHKYAPSVLAAYNSACSYVGLIKSMYSQYPKLVERMWFYLTHVFSCGIVLGAIASKSPGMKLARSAQAQLDTALGLFDAVRHDPRAAKVLPVLSKLKARAEASMHEFHTQSSAHRTVASAQSMKEDDELGALQGRTRLVSRKSPAGSTPSDSGSQSGSSPRELAEHSPTVTYAPPVSDFGPSMSTGMQHASTSWQGYAPPQDAYERSGSYEHEQQDGYAPAQDYAYPPYQSYGDMSGYWQAMPDPGMMHTDMGSSSAHAPMAHSPMNAGMAPCDNQHQPVYAQYNPVTDAYTNYMQGGHGGVPSPMQPDAWHNLVAQFNG</sequence>
<dbReference type="SMART" id="SM00906">
    <property type="entry name" value="Fungal_trans"/>
    <property type="match status" value="1"/>
</dbReference>
<dbReference type="CDD" id="cd00067">
    <property type="entry name" value="GAL4"/>
    <property type="match status" value="1"/>
</dbReference>
<dbReference type="InterPro" id="IPR050613">
    <property type="entry name" value="Sec_Metabolite_Reg"/>
</dbReference>
<feature type="compositionally biased region" description="Basic and acidic residues" evidence="4">
    <location>
        <begin position="720"/>
        <end position="732"/>
    </location>
</feature>
<gene>
    <name evidence="6" type="ORF">C8Q71DRAFT_745906</name>
</gene>
<accession>A0ABQ8KR07</accession>
<evidence type="ECO:0000313" key="7">
    <source>
        <dbReference type="Proteomes" id="UP000814176"/>
    </source>
</evidence>
<feature type="region of interest" description="Disordered" evidence="4">
    <location>
        <begin position="621"/>
        <end position="742"/>
    </location>
</feature>
<dbReference type="PROSITE" id="PS00463">
    <property type="entry name" value="ZN2_CY6_FUNGAL_1"/>
    <property type="match status" value="1"/>
</dbReference>
<reference evidence="6 7" key="1">
    <citation type="journal article" date="2021" name="Environ. Microbiol.">
        <title>Gene family expansions and transcriptome signatures uncover fungal adaptations to wood decay.</title>
        <authorList>
            <person name="Hage H."/>
            <person name="Miyauchi S."/>
            <person name="Viragh M."/>
            <person name="Drula E."/>
            <person name="Min B."/>
            <person name="Chaduli D."/>
            <person name="Navarro D."/>
            <person name="Favel A."/>
            <person name="Norest M."/>
            <person name="Lesage-Meessen L."/>
            <person name="Balint B."/>
            <person name="Merenyi Z."/>
            <person name="de Eugenio L."/>
            <person name="Morin E."/>
            <person name="Martinez A.T."/>
            <person name="Baldrian P."/>
            <person name="Stursova M."/>
            <person name="Martinez M.J."/>
            <person name="Novotny C."/>
            <person name="Magnuson J.K."/>
            <person name="Spatafora J.W."/>
            <person name="Maurice S."/>
            <person name="Pangilinan J."/>
            <person name="Andreopoulos W."/>
            <person name="LaButti K."/>
            <person name="Hundley H."/>
            <person name="Na H."/>
            <person name="Kuo A."/>
            <person name="Barry K."/>
            <person name="Lipzen A."/>
            <person name="Henrissat B."/>
            <person name="Riley R."/>
            <person name="Ahrendt S."/>
            <person name="Nagy L.G."/>
            <person name="Grigoriev I.V."/>
            <person name="Martin F."/>
            <person name="Rosso M.N."/>
        </authorList>
    </citation>
    <scope>NUCLEOTIDE SEQUENCE [LARGE SCALE GENOMIC DNA]</scope>
    <source>
        <strain evidence="6 7">CIRM-BRFM 1785</strain>
    </source>
</reference>
<dbReference type="InterPro" id="IPR036864">
    <property type="entry name" value="Zn2-C6_fun-type_DNA-bd_sf"/>
</dbReference>
<dbReference type="CDD" id="cd12148">
    <property type="entry name" value="fungal_TF_MHR"/>
    <property type="match status" value="1"/>
</dbReference>
<feature type="compositionally biased region" description="Polar residues" evidence="4">
    <location>
        <begin position="626"/>
        <end position="639"/>
    </location>
</feature>
<dbReference type="InterPro" id="IPR001138">
    <property type="entry name" value="Zn2Cys6_DnaBD"/>
</dbReference>
<dbReference type="SUPFAM" id="SSF57701">
    <property type="entry name" value="Zn2/Cys6 DNA-binding domain"/>
    <property type="match status" value="1"/>
</dbReference>
<evidence type="ECO:0000313" key="6">
    <source>
        <dbReference type="EMBL" id="KAH9840125.1"/>
    </source>
</evidence>
<feature type="compositionally biased region" description="Low complexity" evidence="4">
    <location>
        <begin position="663"/>
        <end position="676"/>
    </location>
</feature>
<dbReference type="SMART" id="SM00066">
    <property type="entry name" value="GAL4"/>
    <property type="match status" value="1"/>
</dbReference>
<evidence type="ECO:0000256" key="3">
    <source>
        <dbReference type="ARBA" id="ARBA00023242"/>
    </source>
</evidence>
<keyword evidence="7" id="KW-1185">Reference proteome</keyword>
<protein>
    <recommendedName>
        <fullName evidence="5">Zn(2)-C6 fungal-type domain-containing protein</fullName>
    </recommendedName>
</protein>
<dbReference type="PANTHER" id="PTHR31001:SF56">
    <property type="entry name" value="ZN(2)-C6 FUNGAL-TYPE DOMAIN-CONTAINING PROTEIN"/>
    <property type="match status" value="1"/>
</dbReference>
<dbReference type="PROSITE" id="PS50048">
    <property type="entry name" value="ZN2_CY6_FUNGAL_2"/>
    <property type="match status" value="1"/>
</dbReference>
<dbReference type="PANTHER" id="PTHR31001">
    <property type="entry name" value="UNCHARACTERIZED TRANSCRIPTIONAL REGULATORY PROTEIN"/>
    <property type="match status" value="1"/>
</dbReference>
<keyword evidence="2" id="KW-0479">Metal-binding</keyword>
<dbReference type="RefSeq" id="XP_047781775.1">
    <property type="nucleotide sequence ID" value="XM_047923037.1"/>
</dbReference>
<evidence type="ECO:0000256" key="2">
    <source>
        <dbReference type="ARBA" id="ARBA00022723"/>
    </source>
</evidence>
<dbReference type="GeneID" id="72003769"/>
<dbReference type="InterPro" id="IPR007219">
    <property type="entry name" value="XnlR_reg_dom"/>
</dbReference>
<evidence type="ECO:0000256" key="4">
    <source>
        <dbReference type="SAM" id="MobiDB-lite"/>
    </source>
</evidence>
<dbReference type="EMBL" id="JADCUA010000005">
    <property type="protein sequence ID" value="KAH9840125.1"/>
    <property type="molecule type" value="Genomic_DNA"/>
</dbReference>
<feature type="compositionally biased region" description="Low complexity" evidence="4">
    <location>
        <begin position="733"/>
        <end position="742"/>
    </location>
</feature>
<keyword evidence="3" id="KW-0539">Nucleus</keyword>
<feature type="compositionally biased region" description="Polar residues" evidence="4">
    <location>
        <begin position="699"/>
        <end position="712"/>
    </location>
</feature>
<organism evidence="6 7">
    <name type="scientific">Rhodofomes roseus</name>
    <dbReference type="NCBI Taxonomy" id="34475"/>
    <lineage>
        <taxon>Eukaryota</taxon>
        <taxon>Fungi</taxon>
        <taxon>Dikarya</taxon>
        <taxon>Basidiomycota</taxon>
        <taxon>Agaricomycotina</taxon>
        <taxon>Agaricomycetes</taxon>
        <taxon>Polyporales</taxon>
        <taxon>Rhodofomes</taxon>
    </lineage>
</organism>